<feature type="domain" description="VWFA" evidence="2">
    <location>
        <begin position="167"/>
        <end position="403"/>
    </location>
</feature>
<evidence type="ECO:0000256" key="1">
    <source>
        <dbReference type="SAM" id="Phobius"/>
    </source>
</evidence>
<dbReference type="InterPro" id="IPR036465">
    <property type="entry name" value="vWFA_dom_sf"/>
</dbReference>
<dbReference type="InterPro" id="IPR028087">
    <property type="entry name" value="Tad_N"/>
</dbReference>
<keyword evidence="1" id="KW-0472">Membrane</keyword>
<dbReference type="SMART" id="SM00327">
    <property type="entry name" value="VWA"/>
    <property type="match status" value="1"/>
</dbReference>
<dbReference type="SUPFAM" id="SSF53300">
    <property type="entry name" value="vWA-like"/>
    <property type="match status" value="1"/>
</dbReference>
<proteinExistence type="predicted"/>
<dbReference type="PROSITE" id="PS50234">
    <property type="entry name" value="VWFA"/>
    <property type="match status" value="1"/>
</dbReference>
<keyword evidence="1" id="KW-1133">Transmembrane helix</keyword>
<evidence type="ECO:0000313" key="4">
    <source>
        <dbReference type="Proteomes" id="UP000187891"/>
    </source>
</evidence>
<protein>
    <submittedName>
        <fullName evidence="3">Flp pilus assembly protein TadG</fullName>
    </submittedName>
</protein>
<evidence type="ECO:0000259" key="2">
    <source>
        <dbReference type="PROSITE" id="PS50234"/>
    </source>
</evidence>
<accession>A0A1R3U024</accession>
<dbReference type="Pfam" id="PF13400">
    <property type="entry name" value="Tad"/>
    <property type="match status" value="1"/>
</dbReference>
<dbReference type="EMBL" id="FMUE01000006">
    <property type="protein sequence ID" value="SCX25880.1"/>
    <property type="molecule type" value="Genomic_DNA"/>
</dbReference>
<organism evidence="3 4">
    <name type="scientific">Agrobacterium rosae</name>
    <dbReference type="NCBI Taxonomy" id="1972867"/>
    <lineage>
        <taxon>Bacteria</taxon>
        <taxon>Pseudomonadati</taxon>
        <taxon>Pseudomonadota</taxon>
        <taxon>Alphaproteobacteria</taxon>
        <taxon>Hyphomicrobiales</taxon>
        <taxon>Rhizobiaceae</taxon>
        <taxon>Rhizobium/Agrobacterium group</taxon>
        <taxon>Agrobacterium</taxon>
    </lineage>
</organism>
<name>A0A1R3U024_9HYPH</name>
<sequence length="416" mass="44495">MFNGAGMVKNMRALLADRQGNFAMMTAVALPLLMGVAGGGLEFTRAMQVKSDLQNSADAAMLATATKFRESEGKKSNAELEADAKNFLSAQPFAQNLSAEDKKAFDENLNATATTSKTTKGTAFKIVSTVKYQMPLNPLLGLIGVKSIALSATSTAESSFNNGTPMSMYLVLDRSGSMSFRTDTIDKSKSSCQNYTAGNWTSNPSSLRASSPCYVNKSTSLKTAVSYLVDTLNKADPTYKSSGSPESTYVRTGAVAYNDASFSAQALDWGTKKSNAYVQAIPQYPEGGTNANTALTTAFDALKSSNSKESTEHLKNDNRSFQRYIVLMTDGEMTGASSNWNAPIDAQVRATCAKAKADDINIFTIAFMAPDKGKALLQACATSIDNYYAPENMEEIVEAFGDIARKASGNLSRLTN</sequence>
<keyword evidence="1" id="KW-0812">Transmembrane</keyword>
<dbReference type="Pfam" id="PF00092">
    <property type="entry name" value="VWA"/>
    <property type="match status" value="1"/>
</dbReference>
<dbReference type="AlphaFoldDB" id="A0A1R3U024"/>
<dbReference type="Proteomes" id="UP000187891">
    <property type="component" value="Unassembled WGS sequence"/>
</dbReference>
<evidence type="ECO:0000313" key="3">
    <source>
        <dbReference type="EMBL" id="SCX25880.1"/>
    </source>
</evidence>
<dbReference type="STRING" id="1907666.DSM25559_2759"/>
<feature type="transmembrane region" description="Helical" evidence="1">
    <location>
        <begin position="21"/>
        <end position="41"/>
    </location>
</feature>
<dbReference type="InterPro" id="IPR002035">
    <property type="entry name" value="VWF_A"/>
</dbReference>
<dbReference type="CDD" id="cd00198">
    <property type="entry name" value="vWFA"/>
    <property type="match status" value="1"/>
</dbReference>
<reference evidence="4" key="1">
    <citation type="submission" date="2016-10" db="EMBL/GenBank/DDBJ databases">
        <authorList>
            <person name="Wibberg D."/>
        </authorList>
    </citation>
    <scope>NUCLEOTIDE SEQUENCE [LARGE SCALE GENOMIC DNA]</scope>
</reference>
<gene>
    <name evidence="3" type="ORF">DSM25559_2759</name>
</gene>
<dbReference type="Gene3D" id="3.40.50.410">
    <property type="entry name" value="von Willebrand factor, type A domain"/>
    <property type="match status" value="1"/>
</dbReference>